<dbReference type="Proteomes" id="UP000235881">
    <property type="component" value="Unassembled WGS sequence"/>
</dbReference>
<reference evidence="1 2" key="1">
    <citation type="submission" date="2018-01" db="EMBL/GenBank/DDBJ databases">
        <title>Denitrification phenotypes of diverse strains of Pseudomonas stutzeri.</title>
        <authorList>
            <person name="Milligan D.A."/>
            <person name="Bergaust L."/>
            <person name="Bakken L.R."/>
            <person name="Frostegard A."/>
        </authorList>
    </citation>
    <scope>NUCLEOTIDE SEQUENCE [LARGE SCALE GENOMIC DNA]</scope>
    <source>
        <strain evidence="1 2">DSM 50238</strain>
    </source>
</reference>
<comment type="caution">
    <text evidence="1">The sequence shown here is derived from an EMBL/GenBank/DDBJ whole genome shotgun (WGS) entry which is preliminary data.</text>
</comment>
<evidence type="ECO:0000313" key="2">
    <source>
        <dbReference type="Proteomes" id="UP000235881"/>
    </source>
</evidence>
<organism evidence="1 2">
    <name type="scientific">Stutzerimonas degradans</name>
    <dbReference type="NCBI Taxonomy" id="2968968"/>
    <lineage>
        <taxon>Bacteria</taxon>
        <taxon>Pseudomonadati</taxon>
        <taxon>Pseudomonadota</taxon>
        <taxon>Gammaproteobacteria</taxon>
        <taxon>Pseudomonadales</taxon>
        <taxon>Pseudomonadaceae</taxon>
        <taxon>Stutzerimonas</taxon>
    </lineage>
</organism>
<keyword evidence="2" id="KW-1185">Reference proteome</keyword>
<sequence>MREAASIEDLEDDWRVYLAAIEKCWIKVERACQHARSSFQPWQGKYANERKKNALLRYLKHARNSDQHSIQECLGKKEASSSMYVEGGPGVTYIEHLEIRGGQLVEYRGNKPLIIENLPNRVELLPVKDSNKWYNPPKEFNDIKLLWPSPLDVAVLGLEFYENFVHAAEEKFFPAGKH</sequence>
<dbReference type="AlphaFoldDB" id="A0A8E2QFY2"/>
<name>A0A8E2QFY2_9GAMM</name>
<protein>
    <submittedName>
        <fullName evidence="1">Uncharacterized protein</fullName>
    </submittedName>
</protein>
<evidence type="ECO:0000313" key="1">
    <source>
        <dbReference type="EMBL" id="PNF77977.1"/>
    </source>
</evidence>
<proteinExistence type="predicted"/>
<accession>A0A8E2QFY2</accession>
<gene>
    <name evidence="1" type="ORF">CXK95_01390</name>
</gene>
<dbReference type="EMBL" id="POUK01000001">
    <property type="protein sequence ID" value="PNF77977.1"/>
    <property type="molecule type" value="Genomic_DNA"/>
</dbReference>